<dbReference type="InterPro" id="IPR011711">
    <property type="entry name" value="GntR_C"/>
</dbReference>
<dbReference type="SMART" id="SM00895">
    <property type="entry name" value="FCD"/>
    <property type="match status" value="1"/>
</dbReference>
<dbReference type="PANTHER" id="PTHR43537:SF5">
    <property type="entry name" value="UXU OPERON TRANSCRIPTIONAL REGULATOR"/>
    <property type="match status" value="1"/>
</dbReference>
<dbReference type="SMART" id="SM00345">
    <property type="entry name" value="HTH_GNTR"/>
    <property type="match status" value="1"/>
</dbReference>
<dbReference type="AlphaFoldDB" id="A0A1E1F6B8"/>
<proteinExistence type="predicted"/>
<evidence type="ECO:0000259" key="4">
    <source>
        <dbReference type="PROSITE" id="PS50949"/>
    </source>
</evidence>
<reference evidence="5 6" key="1">
    <citation type="submission" date="2016-10" db="EMBL/GenBank/DDBJ databases">
        <title>Complete Genome Sequence of the Nonylphenol-Degrading Bacterium Sphingobium cloacae JCM 10874T.</title>
        <authorList>
            <person name="Ootsuka M."/>
            <person name="Nishizawa T."/>
            <person name="Ohta H."/>
        </authorList>
    </citation>
    <scope>NUCLEOTIDE SEQUENCE [LARGE SCALE GENOMIC DNA]</scope>
    <source>
        <strain evidence="5 6">JCM 10874</strain>
    </source>
</reference>
<dbReference type="Pfam" id="PF07729">
    <property type="entry name" value="FCD"/>
    <property type="match status" value="1"/>
</dbReference>
<dbReference type="Gene3D" id="1.10.10.10">
    <property type="entry name" value="Winged helix-like DNA-binding domain superfamily/Winged helix DNA-binding domain"/>
    <property type="match status" value="1"/>
</dbReference>
<keyword evidence="1" id="KW-0805">Transcription regulation</keyword>
<keyword evidence="2" id="KW-0238">DNA-binding</keyword>
<dbReference type="KEGG" id="sclo:SCLO_1030250"/>
<protein>
    <submittedName>
        <fullName evidence="5">GntR family transcriptional regulator</fullName>
    </submittedName>
</protein>
<dbReference type="GO" id="GO:0003677">
    <property type="term" value="F:DNA binding"/>
    <property type="evidence" value="ECO:0007669"/>
    <property type="project" value="UniProtKB-KW"/>
</dbReference>
<keyword evidence="6" id="KW-1185">Reference proteome</keyword>
<keyword evidence="3" id="KW-0804">Transcription</keyword>
<dbReference type="SUPFAM" id="SSF48008">
    <property type="entry name" value="GntR ligand-binding domain-like"/>
    <property type="match status" value="1"/>
</dbReference>
<dbReference type="Gene3D" id="1.20.120.530">
    <property type="entry name" value="GntR ligand-binding domain-like"/>
    <property type="match status" value="1"/>
</dbReference>
<dbReference type="Pfam" id="PF00392">
    <property type="entry name" value="GntR"/>
    <property type="match status" value="1"/>
</dbReference>
<dbReference type="PROSITE" id="PS50949">
    <property type="entry name" value="HTH_GNTR"/>
    <property type="match status" value="1"/>
</dbReference>
<dbReference type="RefSeq" id="WP_066514329.1">
    <property type="nucleotide sequence ID" value="NZ_AP017655.1"/>
</dbReference>
<dbReference type="EMBL" id="AP017655">
    <property type="protein sequence ID" value="BAV66065.1"/>
    <property type="molecule type" value="Genomic_DNA"/>
</dbReference>
<evidence type="ECO:0000256" key="1">
    <source>
        <dbReference type="ARBA" id="ARBA00023015"/>
    </source>
</evidence>
<dbReference type="GO" id="GO:0003700">
    <property type="term" value="F:DNA-binding transcription factor activity"/>
    <property type="evidence" value="ECO:0007669"/>
    <property type="project" value="InterPro"/>
</dbReference>
<dbReference type="PANTHER" id="PTHR43537">
    <property type="entry name" value="TRANSCRIPTIONAL REGULATOR, GNTR FAMILY"/>
    <property type="match status" value="1"/>
</dbReference>
<name>A0A1E1F6B8_9SPHN</name>
<evidence type="ECO:0000313" key="5">
    <source>
        <dbReference type="EMBL" id="BAV66065.1"/>
    </source>
</evidence>
<dbReference type="OrthoDB" id="7846328at2"/>
<gene>
    <name evidence="5" type="ORF">SCLO_1030250</name>
</gene>
<accession>A0A1E1F6B8</accession>
<evidence type="ECO:0000313" key="6">
    <source>
        <dbReference type="Proteomes" id="UP000218272"/>
    </source>
</evidence>
<evidence type="ECO:0000256" key="2">
    <source>
        <dbReference type="ARBA" id="ARBA00023125"/>
    </source>
</evidence>
<dbReference type="InterPro" id="IPR036388">
    <property type="entry name" value="WH-like_DNA-bd_sf"/>
</dbReference>
<dbReference type="Proteomes" id="UP000218272">
    <property type="component" value="Chromosome SCLO_1"/>
</dbReference>
<evidence type="ECO:0000256" key="3">
    <source>
        <dbReference type="ARBA" id="ARBA00023163"/>
    </source>
</evidence>
<dbReference type="InterPro" id="IPR000524">
    <property type="entry name" value="Tscrpt_reg_HTH_GntR"/>
</dbReference>
<feature type="domain" description="HTH gntR-type" evidence="4">
    <location>
        <begin position="17"/>
        <end position="84"/>
    </location>
</feature>
<organism evidence="5 6">
    <name type="scientific">Sphingobium cloacae</name>
    <dbReference type="NCBI Taxonomy" id="120107"/>
    <lineage>
        <taxon>Bacteria</taxon>
        <taxon>Pseudomonadati</taxon>
        <taxon>Pseudomonadota</taxon>
        <taxon>Alphaproteobacteria</taxon>
        <taxon>Sphingomonadales</taxon>
        <taxon>Sphingomonadaceae</taxon>
        <taxon>Sphingobium</taxon>
    </lineage>
</organism>
<dbReference type="SUPFAM" id="SSF46785">
    <property type="entry name" value="Winged helix' DNA-binding domain"/>
    <property type="match status" value="1"/>
</dbReference>
<dbReference type="InterPro" id="IPR036390">
    <property type="entry name" value="WH_DNA-bd_sf"/>
</dbReference>
<dbReference type="InterPro" id="IPR008920">
    <property type="entry name" value="TF_FadR/GntR_C"/>
</dbReference>
<sequence length="227" mass="25726">MKTTAKSPARKKKVAEEDAAKHLEIQLREGIHNGKYVPGQRLVEIDLITEFGASQRQVRSALQRLEVEGLVTIEKNRGAAVRKLTPQDISCIFDVLDTLTSLAIRRATESAKEPKVKSILEKNLKEAKAFAKAAGNERRVIKYSEENIRFWDSIASVVDNPFLWETRGRLQSLIFCYPAQIMTLNSDPYKWIAYHEEILVAILNQNVDEALRLMTASSAEIRIAYNL</sequence>